<dbReference type="Proteomes" id="UP000309992">
    <property type="component" value="Unassembled WGS sequence"/>
</dbReference>
<keyword evidence="1" id="KW-0472">Membrane</keyword>
<dbReference type="Pfam" id="PF00174">
    <property type="entry name" value="Oxidored_molyb"/>
    <property type="match status" value="1"/>
</dbReference>
<protein>
    <submittedName>
        <fullName evidence="4">Molybdopterin-binding protein</fullName>
    </submittedName>
</protein>
<evidence type="ECO:0000256" key="1">
    <source>
        <dbReference type="SAM" id="Phobius"/>
    </source>
</evidence>
<name>A0ABY2SCV3_9PSEU</name>
<dbReference type="SUPFAM" id="SSF81296">
    <property type="entry name" value="E set domains"/>
    <property type="match status" value="1"/>
</dbReference>
<feature type="domain" description="Oxidoreductase molybdopterin-binding" evidence="2">
    <location>
        <begin position="241"/>
        <end position="393"/>
    </location>
</feature>
<proteinExistence type="predicted"/>
<dbReference type="InterPro" id="IPR005066">
    <property type="entry name" value="MoCF_OxRdtse_dimer"/>
</dbReference>
<accession>A0ABY2SCV3</accession>
<keyword evidence="5" id="KW-1185">Reference proteome</keyword>
<evidence type="ECO:0000259" key="2">
    <source>
        <dbReference type="Pfam" id="PF00174"/>
    </source>
</evidence>
<evidence type="ECO:0000313" key="4">
    <source>
        <dbReference type="EMBL" id="TKG73645.1"/>
    </source>
</evidence>
<dbReference type="InterPro" id="IPR000572">
    <property type="entry name" value="OxRdtase_Mopterin-bd_dom"/>
</dbReference>
<dbReference type="PANTHER" id="PTHR19372:SF7">
    <property type="entry name" value="SULFITE OXIDASE, MITOCHONDRIAL"/>
    <property type="match status" value="1"/>
</dbReference>
<dbReference type="RefSeq" id="WP_137093214.1">
    <property type="nucleotide sequence ID" value="NZ_SWMS01000001.1"/>
</dbReference>
<dbReference type="Gene3D" id="3.90.420.10">
    <property type="entry name" value="Oxidoreductase, molybdopterin-binding domain"/>
    <property type="match status" value="1"/>
</dbReference>
<dbReference type="InterPro" id="IPR036374">
    <property type="entry name" value="OxRdtase_Mopterin-bd_sf"/>
</dbReference>
<keyword evidence="1" id="KW-0812">Transmembrane</keyword>
<keyword evidence="1" id="KW-1133">Transmembrane helix</keyword>
<sequence length="516" mass="54908">MSEIAVSGRTDGRLRASHAVLCGLLGLAAALAAGHLVAAFVGRNASPYLAVGNSAIDLTPTWLKDWAVRTFGTADKLVLLSGMAVVLVAVAAGAGLLSRRSPLAGTVVIGVFGVLGGIAVFARPDLGQLALAAPAASLLAGLWTFRWLHARAAEDEEIGSPDRRRFLLGAGAVAAGAGLVGLGGQLLGSSRSADSSRAAVGELEPARRVPPVPADADFTKLGTPSFLTPNESFYRIDTALIVPQVRAEDWSLRVHGLVERELTFTYGDIRGRRLVERTITMCCVSNEVGGPLISTANFIGVDLAELLREAGVQRGAQQLYSTSTDGWTCGTPLDVVLEPGRGALLAIGMNGEPLPVEHGFPARMVVPGLYGYVSGTKWVTDLEVTTWEARRAYWLERGWAREAPVKTQSRIDSPKGFSTLPPGRVVVAGIAWAQHTGIEKVEVRLDRGPWREAELSTVVTDDAWRMWQVALDVTEPGSHQLACRATDKSGYTQTERRAPVLPDGATGWHTVTFTTR</sequence>
<dbReference type="Pfam" id="PF03404">
    <property type="entry name" value="Mo-co_dimer"/>
    <property type="match status" value="1"/>
</dbReference>
<feature type="transmembrane region" description="Helical" evidence="1">
    <location>
        <begin position="128"/>
        <end position="145"/>
    </location>
</feature>
<gene>
    <name evidence="4" type="ORF">FCN18_03570</name>
</gene>
<reference evidence="4 5" key="1">
    <citation type="journal article" date="2015" name="Antonie Van Leeuwenhoek">
        <title>Prauserella endophytica sp. nov., an endophytic actinobacterium isolated from Tamarix taklamakanensis.</title>
        <authorList>
            <person name="Liu J.M."/>
            <person name="Habden X."/>
            <person name="Guo L."/>
            <person name="Tuo L."/>
            <person name="Jiang Z.K."/>
            <person name="Liu S.W."/>
            <person name="Liu X.F."/>
            <person name="Chen L."/>
            <person name="Li R.F."/>
            <person name="Zhang Y.Q."/>
            <person name="Sun C.H."/>
        </authorList>
    </citation>
    <scope>NUCLEOTIDE SEQUENCE [LARGE SCALE GENOMIC DNA]</scope>
    <source>
        <strain evidence="4 5">CGMCC 4.7182</strain>
    </source>
</reference>
<dbReference type="SUPFAM" id="SSF56524">
    <property type="entry name" value="Oxidoreductase molybdopterin-binding domain"/>
    <property type="match status" value="1"/>
</dbReference>
<dbReference type="EMBL" id="SWMS01000001">
    <property type="protein sequence ID" value="TKG73645.1"/>
    <property type="molecule type" value="Genomic_DNA"/>
</dbReference>
<dbReference type="Gene3D" id="2.60.40.650">
    <property type="match status" value="1"/>
</dbReference>
<feature type="domain" description="Moybdenum cofactor oxidoreductase dimerisation" evidence="3">
    <location>
        <begin position="409"/>
        <end position="496"/>
    </location>
</feature>
<dbReference type="PANTHER" id="PTHR19372">
    <property type="entry name" value="SULFITE REDUCTASE"/>
    <property type="match status" value="1"/>
</dbReference>
<feature type="transmembrane region" description="Helical" evidence="1">
    <location>
        <begin position="166"/>
        <end position="187"/>
    </location>
</feature>
<feature type="transmembrane region" description="Helical" evidence="1">
    <location>
        <begin position="103"/>
        <end position="122"/>
    </location>
</feature>
<feature type="transmembrane region" description="Helical" evidence="1">
    <location>
        <begin position="77"/>
        <end position="96"/>
    </location>
</feature>
<evidence type="ECO:0000259" key="3">
    <source>
        <dbReference type="Pfam" id="PF03404"/>
    </source>
</evidence>
<organism evidence="4 5">
    <name type="scientific">Prauserella endophytica</name>
    <dbReference type="NCBI Taxonomy" id="1592324"/>
    <lineage>
        <taxon>Bacteria</taxon>
        <taxon>Bacillati</taxon>
        <taxon>Actinomycetota</taxon>
        <taxon>Actinomycetes</taxon>
        <taxon>Pseudonocardiales</taxon>
        <taxon>Pseudonocardiaceae</taxon>
        <taxon>Prauserella</taxon>
        <taxon>Prauserella coralliicola group</taxon>
    </lineage>
</organism>
<feature type="transmembrane region" description="Helical" evidence="1">
    <location>
        <begin position="20"/>
        <end position="41"/>
    </location>
</feature>
<comment type="caution">
    <text evidence="4">The sequence shown here is derived from an EMBL/GenBank/DDBJ whole genome shotgun (WGS) entry which is preliminary data.</text>
</comment>
<evidence type="ECO:0000313" key="5">
    <source>
        <dbReference type="Proteomes" id="UP000309992"/>
    </source>
</evidence>
<dbReference type="InterPro" id="IPR014756">
    <property type="entry name" value="Ig_E-set"/>
</dbReference>